<dbReference type="EMBL" id="CM045764">
    <property type="protein sequence ID" value="KAI8005647.1"/>
    <property type="molecule type" value="Genomic_DNA"/>
</dbReference>
<protein>
    <submittedName>
        <fullName evidence="1">Protein TPR3</fullName>
    </submittedName>
</protein>
<keyword evidence="2" id="KW-1185">Reference proteome</keyword>
<proteinExistence type="predicted"/>
<sequence length="349" mass="39113">MANAIEREITTLQLKEKKLVTEIKRTAKTGNEQMSPAKQTKKETEELANQVLDEIGVDVASLLSVSPKRRIVGKMIEDANRMKRKRKTFKGPCIIDEGLRVQASPSLPYTIDGPSSPYVSRLKRKRKTFKAPCTIDEALRVRASPLLPRTMDGPSSSSLLVNKTLYEKTIASGFGSVHFFLDASEQQQYKEAILAYAILIKAETGQILCLIAMEKPISLTPEHIRDEKVKRKRRKKACSSSSKVIMENEERPHVLAVDDSLVDRKLIEKLLTNSAFKGPSCINGDLSSTSERCYFLKNIVQIFTYNPAGELRQHLEIDAYVGGVNDIAFAHSNKQLCIVRYGDDKTIKV</sequence>
<comment type="caution">
    <text evidence="1">The sequence shown here is derived from an EMBL/GenBank/DDBJ whole genome shotgun (WGS) entry which is preliminary data.</text>
</comment>
<dbReference type="Proteomes" id="UP001060215">
    <property type="component" value="Chromosome 7"/>
</dbReference>
<accession>A0ACC0GYN1</accession>
<name>A0ACC0GYN1_9ERIC</name>
<organism evidence="1 2">
    <name type="scientific">Camellia lanceoleosa</name>
    <dbReference type="NCBI Taxonomy" id="1840588"/>
    <lineage>
        <taxon>Eukaryota</taxon>
        <taxon>Viridiplantae</taxon>
        <taxon>Streptophyta</taxon>
        <taxon>Embryophyta</taxon>
        <taxon>Tracheophyta</taxon>
        <taxon>Spermatophyta</taxon>
        <taxon>Magnoliopsida</taxon>
        <taxon>eudicotyledons</taxon>
        <taxon>Gunneridae</taxon>
        <taxon>Pentapetalae</taxon>
        <taxon>asterids</taxon>
        <taxon>Ericales</taxon>
        <taxon>Theaceae</taxon>
        <taxon>Camellia</taxon>
    </lineage>
</organism>
<evidence type="ECO:0000313" key="1">
    <source>
        <dbReference type="EMBL" id="KAI8005647.1"/>
    </source>
</evidence>
<gene>
    <name evidence="1" type="ORF">LOK49_LG07G00963</name>
</gene>
<evidence type="ECO:0000313" key="2">
    <source>
        <dbReference type="Proteomes" id="UP001060215"/>
    </source>
</evidence>
<reference evidence="1 2" key="1">
    <citation type="journal article" date="2022" name="Plant J.">
        <title>Chromosome-level genome of Camellia lanceoleosa provides a valuable resource for understanding genome evolution and self-incompatibility.</title>
        <authorList>
            <person name="Gong W."/>
            <person name="Xiao S."/>
            <person name="Wang L."/>
            <person name="Liao Z."/>
            <person name="Chang Y."/>
            <person name="Mo W."/>
            <person name="Hu G."/>
            <person name="Li W."/>
            <person name="Zhao G."/>
            <person name="Zhu H."/>
            <person name="Hu X."/>
            <person name="Ji K."/>
            <person name="Xiang X."/>
            <person name="Song Q."/>
            <person name="Yuan D."/>
            <person name="Jin S."/>
            <person name="Zhang L."/>
        </authorList>
    </citation>
    <scope>NUCLEOTIDE SEQUENCE [LARGE SCALE GENOMIC DNA]</scope>
    <source>
        <strain evidence="1">SQ_2022a</strain>
    </source>
</reference>